<organism evidence="7 8">
    <name type="scientific">Pengzhenrongella frigida</name>
    <dbReference type="NCBI Taxonomy" id="1259133"/>
    <lineage>
        <taxon>Bacteria</taxon>
        <taxon>Bacillati</taxon>
        <taxon>Actinomycetota</taxon>
        <taxon>Actinomycetes</taxon>
        <taxon>Micrococcales</taxon>
        <taxon>Pengzhenrongella</taxon>
    </lineage>
</organism>
<protein>
    <submittedName>
        <fullName evidence="7">Site-specific integrase</fullName>
    </submittedName>
</protein>
<comment type="similarity">
    <text evidence="1">Belongs to the 'phage' integrase family.</text>
</comment>
<dbReference type="PROSITE" id="PS51898">
    <property type="entry name" value="TYR_RECOMBINASE"/>
    <property type="match status" value="1"/>
</dbReference>
<accession>A0A4Q5N1S5</accession>
<feature type="domain" description="Core-binding (CB)" evidence="6">
    <location>
        <begin position="63"/>
        <end position="141"/>
    </location>
</feature>
<dbReference type="EMBL" id="SDWW01000009">
    <property type="protein sequence ID" value="RYV52050.1"/>
    <property type="molecule type" value="Genomic_DNA"/>
</dbReference>
<dbReference type="PANTHER" id="PTHR30349:SF64">
    <property type="entry name" value="PROPHAGE INTEGRASE INTD-RELATED"/>
    <property type="match status" value="1"/>
</dbReference>
<dbReference type="GO" id="GO:0003677">
    <property type="term" value="F:DNA binding"/>
    <property type="evidence" value="ECO:0007669"/>
    <property type="project" value="UniProtKB-UniRule"/>
</dbReference>
<feature type="domain" description="Tyr recombinase" evidence="5">
    <location>
        <begin position="163"/>
        <end position="352"/>
    </location>
</feature>
<dbReference type="GO" id="GO:0015074">
    <property type="term" value="P:DNA integration"/>
    <property type="evidence" value="ECO:0007669"/>
    <property type="project" value="UniProtKB-KW"/>
</dbReference>
<dbReference type="Pfam" id="PF26003">
    <property type="entry name" value="Integrase_N_phage"/>
    <property type="match status" value="1"/>
</dbReference>
<dbReference type="GO" id="GO:0006310">
    <property type="term" value="P:DNA recombination"/>
    <property type="evidence" value="ECO:0007669"/>
    <property type="project" value="UniProtKB-KW"/>
</dbReference>
<dbReference type="InterPro" id="IPR013762">
    <property type="entry name" value="Integrase-like_cat_sf"/>
</dbReference>
<evidence type="ECO:0000313" key="7">
    <source>
        <dbReference type="EMBL" id="RYV52050.1"/>
    </source>
</evidence>
<name>A0A4Q5N1S5_9MICO</name>
<gene>
    <name evidence="7" type="ORF">EUA98_05650</name>
</gene>
<dbReference type="PROSITE" id="PS51900">
    <property type="entry name" value="CB"/>
    <property type="match status" value="1"/>
</dbReference>
<dbReference type="InterPro" id="IPR002104">
    <property type="entry name" value="Integrase_catalytic"/>
</dbReference>
<evidence type="ECO:0000313" key="8">
    <source>
        <dbReference type="Proteomes" id="UP000293764"/>
    </source>
</evidence>
<keyword evidence="3" id="KW-0233">DNA recombination</keyword>
<dbReference type="InterPro" id="IPR044068">
    <property type="entry name" value="CB"/>
</dbReference>
<evidence type="ECO:0000259" key="6">
    <source>
        <dbReference type="PROSITE" id="PS51900"/>
    </source>
</evidence>
<comment type="caution">
    <text evidence="7">The sequence shown here is derived from an EMBL/GenBank/DDBJ whole genome shotgun (WGS) entry which is preliminary data.</text>
</comment>
<evidence type="ECO:0000256" key="4">
    <source>
        <dbReference type="PROSITE-ProRule" id="PRU01248"/>
    </source>
</evidence>
<dbReference type="PANTHER" id="PTHR30349">
    <property type="entry name" value="PHAGE INTEGRASE-RELATED"/>
    <property type="match status" value="1"/>
</dbReference>
<dbReference type="CDD" id="cd01189">
    <property type="entry name" value="INT_ICEBs1_C_like"/>
    <property type="match status" value="1"/>
</dbReference>
<dbReference type="SUPFAM" id="SSF56349">
    <property type="entry name" value="DNA breaking-rejoining enzymes"/>
    <property type="match status" value="1"/>
</dbReference>
<dbReference type="AlphaFoldDB" id="A0A4Q5N1S5"/>
<evidence type="ECO:0000256" key="1">
    <source>
        <dbReference type="ARBA" id="ARBA00008857"/>
    </source>
</evidence>
<evidence type="ECO:0000259" key="5">
    <source>
        <dbReference type="PROSITE" id="PS51898"/>
    </source>
</evidence>
<dbReference type="Proteomes" id="UP000293764">
    <property type="component" value="Unassembled WGS sequence"/>
</dbReference>
<dbReference type="InterPro" id="IPR050090">
    <property type="entry name" value="Tyrosine_recombinase_XerCD"/>
</dbReference>
<dbReference type="Gene3D" id="1.10.150.130">
    <property type="match status" value="1"/>
</dbReference>
<keyword evidence="8" id="KW-1185">Reference proteome</keyword>
<sequence length="365" mass="40440">MAFGNVRRLPSKRFQARYQVGEESIAAPTTFDTKRDALAWLARRQTALADGMTKTPSQLAARTTFEDYANDWLAHRPLKSSTRVLYRRQLDKELIKTWGDRTLSSIAPADVRDWHALLLPKRPTERAHIYSLLRTILGTAVADDVIPANPCRVRGAGQTRRAKPIKPATLPELTALTAAMPERYRLAILLGAWCQLRFGEASELRRRDIDMKDGVVRVRRGVTWLTGKPVVDTPKTEAGVRDIAIPPHLLPVVKTHMLDHVARGPEALLFPRKPGVNEQTSPSTFTGMFNKAKIEAGRPDLRFHMMRHTGATLAAASGATLAELMARLGHTTPAMALKYQHASADRDRVLARALSDLAMGGVSKT</sequence>
<proteinExistence type="inferred from homology"/>
<dbReference type="InterPro" id="IPR058717">
    <property type="entry name" value="Phage_L5_Integrase_N"/>
</dbReference>
<reference evidence="7 8" key="1">
    <citation type="submission" date="2019-01" db="EMBL/GenBank/DDBJ databases">
        <title>Novel species of Cellulomonas.</title>
        <authorList>
            <person name="Liu Q."/>
            <person name="Xin Y.-H."/>
        </authorList>
    </citation>
    <scope>NUCLEOTIDE SEQUENCE [LARGE SCALE GENOMIC DNA]</scope>
    <source>
        <strain evidence="7 8">HLT2-17</strain>
    </source>
</reference>
<dbReference type="OrthoDB" id="1822491at2"/>
<evidence type="ECO:0000256" key="2">
    <source>
        <dbReference type="ARBA" id="ARBA00023125"/>
    </source>
</evidence>
<evidence type="ECO:0000256" key="3">
    <source>
        <dbReference type="ARBA" id="ARBA00023172"/>
    </source>
</evidence>
<dbReference type="Pfam" id="PF00589">
    <property type="entry name" value="Phage_integrase"/>
    <property type="match status" value="1"/>
</dbReference>
<dbReference type="InterPro" id="IPR011010">
    <property type="entry name" value="DNA_brk_join_enz"/>
</dbReference>
<dbReference type="Gene3D" id="1.10.443.10">
    <property type="entry name" value="Intergrase catalytic core"/>
    <property type="match status" value="1"/>
</dbReference>
<dbReference type="InterPro" id="IPR010998">
    <property type="entry name" value="Integrase_recombinase_N"/>
</dbReference>
<keyword evidence="2 4" id="KW-0238">DNA-binding</keyword>